<name>A0A1M2V682_TRAPU</name>
<evidence type="ECO:0000313" key="1">
    <source>
        <dbReference type="EMBL" id="OJT03109.1"/>
    </source>
</evidence>
<dbReference type="EMBL" id="MNAD01001635">
    <property type="protein sequence ID" value="OJT03109.1"/>
    <property type="molecule type" value="Genomic_DNA"/>
</dbReference>
<dbReference type="OrthoDB" id="3238099at2759"/>
<reference evidence="1 2" key="1">
    <citation type="submission" date="2016-10" db="EMBL/GenBank/DDBJ databases">
        <title>Genome sequence of the basidiomycete white-rot fungus Trametes pubescens.</title>
        <authorList>
            <person name="Makela M.R."/>
            <person name="Granchi Z."/>
            <person name="Peng M."/>
            <person name="De Vries R.P."/>
            <person name="Grigoriev I."/>
            <person name="Riley R."/>
            <person name="Hilden K."/>
        </authorList>
    </citation>
    <scope>NUCLEOTIDE SEQUENCE [LARGE SCALE GENOMIC DNA]</scope>
    <source>
        <strain evidence="1 2">FBCC735</strain>
    </source>
</reference>
<sequence>MSEHESMSCGSTPLPLELWGLIIGCLSRTDQRSCLSVSTSLRALARPVVFSCITIHFGIWMAPRFYSDLEMQLIKRQKIINSEILRYIACDPQFARAIKTFSVHAHNLDELAWQWSASDLVSVFELSVILGHCSQLRTLNICNHIPGIGEDLLAALEASQDALLHLTSFKLLCSDDILYVNSVRPLTAFFKNKPMMRRLDLRFDDRLDTFASFLSIFASLPQLEVVGLVLDGMMFNSEHLRLLDELLPLHLSALLLTWAFDSFRTNTIVERDWIAMLKRRPSLGYIHVLNRWGTLDLRDALLRDRPRALELVGYGDHLCRIEHDPATGESFYGTPWTKEAVGFGTAEDFGSEDWEWLVRYHIWDGLVRFWQR</sequence>
<dbReference type="AlphaFoldDB" id="A0A1M2V682"/>
<organism evidence="1 2">
    <name type="scientific">Trametes pubescens</name>
    <name type="common">White-rot fungus</name>
    <dbReference type="NCBI Taxonomy" id="154538"/>
    <lineage>
        <taxon>Eukaryota</taxon>
        <taxon>Fungi</taxon>
        <taxon>Dikarya</taxon>
        <taxon>Basidiomycota</taxon>
        <taxon>Agaricomycotina</taxon>
        <taxon>Agaricomycetes</taxon>
        <taxon>Polyporales</taxon>
        <taxon>Polyporaceae</taxon>
        <taxon>Trametes</taxon>
    </lineage>
</organism>
<evidence type="ECO:0000313" key="2">
    <source>
        <dbReference type="Proteomes" id="UP000184267"/>
    </source>
</evidence>
<dbReference type="InterPro" id="IPR032675">
    <property type="entry name" value="LRR_dom_sf"/>
</dbReference>
<keyword evidence="2" id="KW-1185">Reference proteome</keyword>
<gene>
    <name evidence="1" type="ORF">TRAPUB_6337</name>
</gene>
<comment type="caution">
    <text evidence="1">The sequence shown here is derived from an EMBL/GenBank/DDBJ whole genome shotgun (WGS) entry which is preliminary data.</text>
</comment>
<dbReference type="SUPFAM" id="SSF52047">
    <property type="entry name" value="RNI-like"/>
    <property type="match status" value="1"/>
</dbReference>
<evidence type="ECO:0008006" key="3">
    <source>
        <dbReference type="Google" id="ProtNLM"/>
    </source>
</evidence>
<proteinExistence type="predicted"/>
<accession>A0A1M2V682</accession>
<dbReference type="Gene3D" id="3.80.10.10">
    <property type="entry name" value="Ribonuclease Inhibitor"/>
    <property type="match status" value="1"/>
</dbReference>
<dbReference type="OMA" id="ERDWIAM"/>
<dbReference type="Proteomes" id="UP000184267">
    <property type="component" value="Unassembled WGS sequence"/>
</dbReference>
<protein>
    <recommendedName>
        <fullName evidence="3">F-box domain-containing protein</fullName>
    </recommendedName>
</protein>